<dbReference type="EMBL" id="JACGWM010000008">
    <property type="protein sequence ID" value="KAL0357349.1"/>
    <property type="molecule type" value="Genomic_DNA"/>
</dbReference>
<dbReference type="InterPro" id="IPR050365">
    <property type="entry name" value="TIM50"/>
</dbReference>
<dbReference type="Pfam" id="PF03031">
    <property type="entry name" value="NIF"/>
    <property type="match status" value="1"/>
</dbReference>
<gene>
    <name evidence="4" type="ORF">Scaly_1420600</name>
</gene>
<evidence type="ECO:0000313" key="4">
    <source>
        <dbReference type="EMBL" id="KAL0357349.1"/>
    </source>
</evidence>
<keyword evidence="1" id="KW-0809">Transit peptide</keyword>
<dbReference type="SMART" id="SM00577">
    <property type="entry name" value="CPDc"/>
    <property type="match status" value="1"/>
</dbReference>
<dbReference type="GO" id="GO:0005744">
    <property type="term" value="C:TIM23 mitochondrial import inner membrane translocase complex"/>
    <property type="evidence" value="ECO:0007669"/>
    <property type="project" value="UniProtKB-UniRule"/>
</dbReference>
<dbReference type="GO" id="GO:0015031">
    <property type="term" value="P:protein transport"/>
    <property type="evidence" value="ECO:0007669"/>
    <property type="project" value="UniProtKB-KW"/>
</dbReference>
<protein>
    <recommendedName>
        <fullName evidence="1">Mitochondrial import inner membrane translocase subunit TIM50</fullName>
    </recommendedName>
</protein>
<dbReference type="AlphaFoldDB" id="A0AAW2PM84"/>
<keyword evidence="1" id="KW-0653">Protein transport</keyword>
<feature type="domain" description="FCP1 homology" evidence="3">
    <location>
        <begin position="281"/>
        <end position="462"/>
    </location>
</feature>
<dbReference type="PANTHER" id="PTHR12210">
    <property type="entry name" value="DULLARD PROTEIN PHOSPHATASE"/>
    <property type="match status" value="1"/>
</dbReference>
<keyword evidence="1" id="KW-0811">Translocation</keyword>
<reference evidence="4" key="2">
    <citation type="journal article" date="2024" name="Plant">
        <title>Genomic evolution and insights into agronomic trait innovations of Sesamum species.</title>
        <authorList>
            <person name="Miao H."/>
            <person name="Wang L."/>
            <person name="Qu L."/>
            <person name="Liu H."/>
            <person name="Sun Y."/>
            <person name="Le M."/>
            <person name="Wang Q."/>
            <person name="Wei S."/>
            <person name="Zheng Y."/>
            <person name="Lin W."/>
            <person name="Duan Y."/>
            <person name="Cao H."/>
            <person name="Xiong S."/>
            <person name="Wang X."/>
            <person name="Wei L."/>
            <person name="Li C."/>
            <person name="Ma Q."/>
            <person name="Ju M."/>
            <person name="Zhao R."/>
            <person name="Li G."/>
            <person name="Mu C."/>
            <person name="Tian Q."/>
            <person name="Mei H."/>
            <person name="Zhang T."/>
            <person name="Gao T."/>
            <person name="Zhang H."/>
        </authorList>
    </citation>
    <scope>NUCLEOTIDE SEQUENCE</scope>
    <source>
        <strain evidence="4">KEN8</strain>
    </source>
</reference>
<evidence type="ECO:0000256" key="2">
    <source>
        <dbReference type="SAM" id="MobiDB-lite"/>
    </source>
</evidence>
<reference evidence="4" key="1">
    <citation type="submission" date="2020-06" db="EMBL/GenBank/DDBJ databases">
        <authorList>
            <person name="Li T."/>
            <person name="Hu X."/>
            <person name="Zhang T."/>
            <person name="Song X."/>
            <person name="Zhang H."/>
            <person name="Dai N."/>
            <person name="Sheng W."/>
            <person name="Hou X."/>
            <person name="Wei L."/>
        </authorList>
    </citation>
    <scope>NUCLEOTIDE SEQUENCE</scope>
    <source>
        <strain evidence="4">KEN8</strain>
        <tissue evidence="4">Leaf</tissue>
    </source>
</reference>
<feature type="region of interest" description="Disordered" evidence="2">
    <location>
        <begin position="1"/>
        <end position="43"/>
    </location>
</feature>
<comment type="function">
    <text evidence="1">Essential component of the TIM23 complex, a complex that mediates the translocation of transit peptide-containing proteins across the mitochondrial inner membrane.</text>
</comment>
<evidence type="ECO:0000259" key="3">
    <source>
        <dbReference type="PROSITE" id="PS50969"/>
    </source>
</evidence>
<keyword evidence="1" id="KW-0496">Mitochondrion</keyword>
<proteinExistence type="inferred from homology"/>
<comment type="subunit">
    <text evidence="1">Component of the TIM23 complex.</text>
</comment>
<dbReference type="FunFam" id="3.40.50.1000:FF:000257">
    <property type="entry name" value="Haloacid dehalogenase-like hydrolase (HAD) superfamily protein"/>
    <property type="match status" value="1"/>
</dbReference>
<name>A0AAW2PM84_9LAMI</name>
<keyword evidence="1" id="KW-0813">Transport</keyword>
<dbReference type="PROSITE" id="PS50969">
    <property type="entry name" value="FCP1"/>
    <property type="match status" value="1"/>
</dbReference>
<dbReference type="InterPro" id="IPR023214">
    <property type="entry name" value="HAD_sf"/>
</dbReference>
<comment type="similarity">
    <text evidence="1">Belongs to the TIM50 family.</text>
</comment>
<accession>A0AAW2PM84</accession>
<organism evidence="4">
    <name type="scientific">Sesamum calycinum</name>
    <dbReference type="NCBI Taxonomy" id="2727403"/>
    <lineage>
        <taxon>Eukaryota</taxon>
        <taxon>Viridiplantae</taxon>
        <taxon>Streptophyta</taxon>
        <taxon>Embryophyta</taxon>
        <taxon>Tracheophyta</taxon>
        <taxon>Spermatophyta</taxon>
        <taxon>Magnoliopsida</taxon>
        <taxon>eudicotyledons</taxon>
        <taxon>Gunneridae</taxon>
        <taxon>Pentapetalae</taxon>
        <taxon>asterids</taxon>
        <taxon>lamiids</taxon>
        <taxon>Lamiales</taxon>
        <taxon>Pedaliaceae</taxon>
        <taxon>Sesamum</taxon>
    </lineage>
</organism>
<dbReference type="InterPro" id="IPR036412">
    <property type="entry name" value="HAD-like_sf"/>
</dbReference>
<dbReference type="InterPro" id="IPR004274">
    <property type="entry name" value="FCP1_dom"/>
</dbReference>
<comment type="caution">
    <text evidence="4">The sequence shown here is derived from an EMBL/GenBank/DDBJ whole genome shotgun (WGS) entry which is preliminary data.</text>
</comment>
<dbReference type="Gene3D" id="3.40.50.1000">
    <property type="entry name" value="HAD superfamily/HAD-like"/>
    <property type="match status" value="1"/>
</dbReference>
<sequence>MNQVPSRGECLPEDINEMEEQKKSCDSTESSDTGQDIHEEAEPINCNANISLTQKNDDNAGTGEVLDEDESINTCQMNKRLKKTELSNLPTTDSEIIDEAGSSSSGLPHRIGISSLDQQVELESVEPCCSESISEKRVIVQEGVSVEAVENKLLEDALDCCLDFQKTSSNSDDKCCLTSQMKIQLKIVMLTCLYLHHIHDEAKETVSDVEVRDVVFAEENIGVPRVTSGDALNRVNQPVQGEQCVTSNADLSLKPLDSVKGVASQVVNQTINVTVNRAFAGYTGKKLLVLDVNGLLVDISSYVPYDPDPDDIILKKAVFKRPYCDDFLKFCFERFNVGVWSSRTKRNMEPILEFLLGNDKCKLLFCWDQSHCTDTGFTTIEKRHKPLLLKKLKKLWDKCDPDLPWERGVYNESNTLLLDDTPYKALSNPQYTAVFPYSYRFTDVRDNSLGPGGDLRVYLEGLAMAENVPEYVKQNPFGQRPITEKNLSWGYYLKVIEASSTPPRETGEADS</sequence>
<comment type="subcellular location">
    <subcellularLocation>
        <location evidence="1">Mitochondrion inner membrane</location>
        <topology evidence="1">Single-pass membrane protein</topology>
    </subcellularLocation>
</comment>
<evidence type="ECO:0000256" key="1">
    <source>
        <dbReference type="RuleBase" id="RU365079"/>
    </source>
</evidence>
<dbReference type="SUPFAM" id="SSF56784">
    <property type="entry name" value="HAD-like"/>
    <property type="match status" value="1"/>
</dbReference>